<dbReference type="SMART" id="SM00028">
    <property type="entry name" value="TPR"/>
    <property type="match status" value="2"/>
</dbReference>
<sequence>MTLRIPEHKFELKAPDFQKDDEEFIVWFLEGVLENYPNYIDCLMYLGNAYTAMGKYEEGLRIDLKLKKFKPYDSIVHYNLACSYSLLGKIDLSLTALRKAIELGYDDIQHIENDTDLDRLKNEEGYKTLINKLIEIAEKRVS</sequence>
<comment type="caution">
    <text evidence="1">The sequence shown here is derived from an EMBL/GenBank/DDBJ whole genome shotgun (WGS) entry which is preliminary data.</text>
</comment>
<name>A0A0F9MXJ5_9ZZZZ</name>
<dbReference type="EMBL" id="LAZR01004247">
    <property type="protein sequence ID" value="KKN10404.1"/>
    <property type="molecule type" value="Genomic_DNA"/>
</dbReference>
<gene>
    <name evidence="1" type="ORF">LCGC14_1036890</name>
</gene>
<organism evidence="1">
    <name type="scientific">marine sediment metagenome</name>
    <dbReference type="NCBI Taxonomy" id="412755"/>
    <lineage>
        <taxon>unclassified sequences</taxon>
        <taxon>metagenomes</taxon>
        <taxon>ecological metagenomes</taxon>
    </lineage>
</organism>
<proteinExistence type="predicted"/>
<dbReference type="Pfam" id="PF13181">
    <property type="entry name" value="TPR_8"/>
    <property type="match status" value="1"/>
</dbReference>
<dbReference type="InterPro" id="IPR019734">
    <property type="entry name" value="TPR_rpt"/>
</dbReference>
<evidence type="ECO:0000313" key="1">
    <source>
        <dbReference type="EMBL" id="KKN10404.1"/>
    </source>
</evidence>
<accession>A0A0F9MXJ5</accession>
<dbReference type="NCBIfam" id="NF047558">
    <property type="entry name" value="TPR_END_plus"/>
    <property type="match status" value="1"/>
</dbReference>
<protein>
    <submittedName>
        <fullName evidence="1">Uncharacterized protein</fullName>
    </submittedName>
</protein>
<dbReference type="SUPFAM" id="SSF48452">
    <property type="entry name" value="TPR-like"/>
    <property type="match status" value="1"/>
</dbReference>
<dbReference type="InterPro" id="IPR011990">
    <property type="entry name" value="TPR-like_helical_dom_sf"/>
</dbReference>
<dbReference type="Gene3D" id="1.25.40.10">
    <property type="entry name" value="Tetratricopeptide repeat domain"/>
    <property type="match status" value="1"/>
</dbReference>
<reference evidence="1" key="1">
    <citation type="journal article" date="2015" name="Nature">
        <title>Complex archaea that bridge the gap between prokaryotes and eukaryotes.</title>
        <authorList>
            <person name="Spang A."/>
            <person name="Saw J.H."/>
            <person name="Jorgensen S.L."/>
            <person name="Zaremba-Niedzwiedzka K."/>
            <person name="Martijn J."/>
            <person name="Lind A.E."/>
            <person name="van Eijk R."/>
            <person name="Schleper C."/>
            <person name="Guy L."/>
            <person name="Ettema T.J."/>
        </authorList>
    </citation>
    <scope>NUCLEOTIDE SEQUENCE</scope>
</reference>
<dbReference type="AlphaFoldDB" id="A0A0F9MXJ5"/>